<dbReference type="Pfam" id="PF07993">
    <property type="entry name" value="NAD_binding_4"/>
    <property type="match status" value="1"/>
</dbReference>
<dbReference type="Pfam" id="PF00501">
    <property type="entry name" value="AMP-binding"/>
    <property type="match status" value="1"/>
</dbReference>
<dbReference type="InterPro" id="IPR042099">
    <property type="entry name" value="ANL_N_sf"/>
</dbReference>
<dbReference type="CDD" id="cd02021">
    <property type="entry name" value="GntK"/>
    <property type="match status" value="1"/>
</dbReference>
<evidence type="ECO:0000256" key="4">
    <source>
        <dbReference type="ARBA" id="ARBA00022450"/>
    </source>
</evidence>
<keyword evidence="9" id="KW-0067">ATP-binding</keyword>
<dbReference type="GO" id="GO:0005524">
    <property type="term" value="F:ATP binding"/>
    <property type="evidence" value="ECO:0007669"/>
    <property type="project" value="UniProtKB-KW"/>
</dbReference>
<dbReference type="InterPro" id="IPR020845">
    <property type="entry name" value="AMP-binding_CS"/>
</dbReference>
<feature type="domain" description="Carrier" evidence="12">
    <location>
        <begin position="560"/>
        <end position="641"/>
    </location>
</feature>
<evidence type="ECO:0000313" key="13">
    <source>
        <dbReference type="EMBL" id="OTA39625.1"/>
    </source>
</evidence>
<reference evidence="13 14" key="1">
    <citation type="submission" date="2017-01" db="EMBL/GenBank/DDBJ databases">
        <title>The recent genome duplication of the halophilic yeast Hortaea werneckii: insights from long-read sequencing.</title>
        <authorList>
            <person name="Sinha S."/>
            <person name="Flibotte S."/>
            <person name="Neira M."/>
            <person name="Lenassi M."/>
            <person name="Gostincar C."/>
            <person name="Stajich J.E."/>
            <person name="Nislow C.E."/>
        </authorList>
    </citation>
    <scope>NUCLEOTIDE SEQUENCE [LARGE SCALE GENOMIC DNA]</scope>
    <source>
        <strain evidence="13 14">EXF-2000</strain>
    </source>
</reference>
<keyword evidence="6" id="KW-0808">Transferase</keyword>
<dbReference type="InterPro" id="IPR027417">
    <property type="entry name" value="P-loop_NTPase"/>
</dbReference>
<accession>A0A1Z5TUB7</accession>
<evidence type="ECO:0000256" key="1">
    <source>
        <dbReference type="ARBA" id="ARBA00004875"/>
    </source>
</evidence>
<dbReference type="Gene3D" id="3.40.50.12780">
    <property type="entry name" value="N-terminal domain of ligase-like"/>
    <property type="match status" value="1"/>
</dbReference>
<evidence type="ECO:0000313" key="14">
    <source>
        <dbReference type="Proteomes" id="UP000194280"/>
    </source>
</evidence>
<dbReference type="PROSITE" id="PS00455">
    <property type="entry name" value="AMP_BINDING"/>
    <property type="match status" value="1"/>
</dbReference>
<evidence type="ECO:0000256" key="9">
    <source>
        <dbReference type="ARBA" id="ARBA00022840"/>
    </source>
</evidence>
<dbReference type="UniPathway" id="UPA00792"/>
<organism evidence="13 14">
    <name type="scientific">Hortaea werneckii EXF-2000</name>
    <dbReference type="NCBI Taxonomy" id="1157616"/>
    <lineage>
        <taxon>Eukaryota</taxon>
        <taxon>Fungi</taxon>
        <taxon>Dikarya</taxon>
        <taxon>Ascomycota</taxon>
        <taxon>Pezizomycotina</taxon>
        <taxon>Dothideomycetes</taxon>
        <taxon>Dothideomycetidae</taxon>
        <taxon>Mycosphaerellales</taxon>
        <taxon>Teratosphaeriaceae</taxon>
        <taxon>Hortaea</taxon>
    </lineage>
</organism>
<dbReference type="SUPFAM" id="SSF56801">
    <property type="entry name" value="Acetyl-CoA synthetase-like"/>
    <property type="match status" value="1"/>
</dbReference>
<keyword evidence="14" id="KW-1185">Reference proteome</keyword>
<dbReference type="Proteomes" id="UP000194280">
    <property type="component" value="Unassembled WGS sequence"/>
</dbReference>
<dbReference type="Pfam" id="PF23562">
    <property type="entry name" value="AMP-binding_C_3"/>
    <property type="match status" value="1"/>
</dbReference>
<dbReference type="InParanoid" id="A0A1Z5TUB7"/>
<dbReference type="EC" id="2.7.1.12" evidence="3"/>
<dbReference type="PROSITE" id="PS00012">
    <property type="entry name" value="PHOSPHOPANTETHEINE"/>
    <property type="match status" value="1"/>
</dbReference>
<dbReference type="InterPro" id="IPR013120">
    <property type="entry name" value="FAR_NAD-bd"/>
</dbReference>
<comment type="catalytic activity">
    <reaction evidence="11">
        <text>D-gluconate + ATP = 6-phospho-D-gluconate + ADP + H(+)</text>
        <dbReference type="Rhea" id="RHEA:19433"/>
        <dbReference type="ChEBI" id="CHEBI:15378"/>
        <dbReference type="ChEBI" id="CHEBI:18391"/>
        <dbReference type="ChEBI" id="CHEBI:30616"/>
        <dbReference type="ChEBI" id="CHEBI:58759"/>
        <dbReference type="ChEBI" id="CHEBI:456216"/>
        <dbReference type="EC" id="2.7.1.12"/>
    </reaction>
</comment>
<evidence type="ECO:0000256" key="7">
    <source>
        <dbReference type="ARBA" id="ARBA00022741"/>
    </source>
</evidence>
<evidence type="ECO:0000256" key="8">
    <source>
        <dbReference type="ARBA" id="ARBA00022777"/>
    </source>
</evidence>
<dbReference type="NCBIfam" id="TIGR01313">
    <property type="entry name" value="therm_gnt_kin"/>
    <property type="match status" value="1"/>
</dbReference>
<dbReference type="Gene3D" id="1.10.1200.10">
    <property type="entry name" value="ACP-like"/>
    <property type="match status" value="1"/>
</dbReference>
<dbReference type="PROSITE" id="PS50075">
    <property type="entry name" value="CARRIER"/>
    <property type="match status" value="1"/>
</dbReference>
<dbReference type="InterPro" id="IPR006001">
    <property type="entry name" value="Therm_gnt_kin"/>
</dbReference>
<evidence type="ECO:0000256" key="11">
    <source>
        <dbReference type="ARBA" id="ARBA00048090"/>
    </source>
</evidence>
<dbReference type="GO" id="GO:0046316">
    <property type="term" value="F:gluconokinase activity"/>
    <property type="evidence" value="ECO:0007669"/>
    <property type="project" value="UniProtKB-EC"/>
</dbReference>
<evidence type="ECO:0000256" key="6">
    <source>
        <dbReference type="ARBA" id="ARBA00022679"/>
    </source>
</evidence>
<dbReference type="SUPFAM" id="SSF47336">
    <property type="entry name" value="ACP-like"/>
    <property type="match status" value="1"/>
</dbReference>
<dbReference type="InterPro" id="IPR009081">
    <property type="entry name" value="PP-bd_ACP"/>
</dbReference>
<comment type="caution">
    <text evidence="13">The sequence shown here is derived from an EMBL/GenBank/DDBJ whole genome shotgun (WGS) entry which is preliminary data.</text>
</comment>
<dbReference type="SUPFAM" id="SSF51735">
    <property type="entry name" value="NAD(P)-binding Rossmann-fold domains"/>
    <property type="match status" value="1"/>
</dbReference>
<dbReference type="SUPFAM" id="SSF52540">
    <property type="entry name" value="P-loop containing nucleoside triphosphate hydrolases"/>
    <property type="match status" value="1"/>
</dbReference>
<dbReference type="VEuPathDB" id="FungiDB:BTJ68_00379"/>
<keyword evidence="8" id="KW-0418">Kinase</keyword>
<dbReference type="Pfam" id="PF13671">
    <property type="entry name" value="AAA_33"/>
    <property type="match status" value="1"/>
</dbReference>
<sequence>MAAVLNSNHTSIFGDKEGLSITRVEAVESETVSPSDLESRFPRTIDELVRLRARQSNRNEPVIAYPKEGTDYVDYTPLDLDSLVESAASYYSALVPQRITSEDPVQVVGLLGDSDLSYLISFLAISRLGHSALLLSTRITPEAYESLLSSTKAAALLCHESFGEQRQKIQGAIPALKAGLICDAERLPSTGSLQPTVLDLERETHNVSFIIHSSGSTGLPKPIYQTHQASLYSYSQNFGLVGHITLPLYHNHGISCLFRAIFSRRKIYIYNARLPLASRHLLATLKQHPDIRILYGVPYALKLLSETDEGMNLLSKLDIVMFGGSACPKPIGDRLVRHGVHLVAHYGATEVGQLMTSFRDYKEDKDWDWLRVPENLKPYLSMEERGPNLFELCVHDGWKSKVATNRDDGSYATKDLFQPHPTRENAWQYYARLDDTLVLENGEKANPLLVEGVIRQNPHVGEVVVFGDNKPRLGAFVMPAATSELPNDQILDLLMPTVLEMNSESPAYAQLSKDMIKILPRNALYRTTDKGTVIRAAFYKDFASEIDTMYVDQQSGSLILPKQELLETLKKELTSKLPANRSGRMSDDTDLFSLGVDSLQAIQMRSFILKNLKLDAQKIGRNFIFDFPNLNAMADEILRLQTGQPETEKLTVEDRMAKMIDKYAHFEPHTPIDRPADGKYIVVTGATGSLGAHVVAQLAAQISVRKVYCLVRASNPESAKNRVRQSLIERRLYHMLPASSHAKIEALPSSLGATMLGLNPQTYQNLAEEVTHTLHLAWSVNFNMGLESFEADCIAGARNLIQLCLHAQRPQAASFNFCSSVSATARTPGGVIPEGLPASLEYAQGMGYAQSKLVAEHLCDRAAKQTGIRARVLRVGQIIGDSGHGVWNATEAIPMIFQTAKTIGALPKLDENPAWLPVDTVANVFTEISCSGADASVMNIVNHRTFHWSRDLLPLLRSTGLQFEDVGQREWIDRLRRSNPDPVANPPIKLVDFFASKYGNEEPKASSRYVNDTAQQHSPSLQDAPIIDTRSVKQIISYLESVWTPPATKSTPLAIVIGGPCGTGKSTVATSIAERLRLPVIEGDVLHSQTARDQMSQQIALTDSDRLSWLAHVRGAVMDRAVTSNARAIIVTCSALRGTYRDELRMLQSIAGIRTLFIMLSIEETEELTRRVEMRKDHYMTSAMVDSQVRTLEAPREDETDIVPVNAARSVEEVVDEVQAVIEAALA</sequence>
<proteinExistence type="inferred from homology"/>
<evidence type="ECO:0000259" key="12">
    <source>
        <dbReference type="PROSITE" id="PS50075"/>
    </source>
</evidence>
<keyword evidence="5" id="KW-0597">Phosphoprotein</keyword>
<dbReference type="PANTHER" id="PTHR43439:SF2">
    <property type="entry name" value="ENZYME, PUTATIVE (JCVI)-RELATED"/>
    <property type="match status" value="1"/>
</dbReference>
<dbReference type="InterPro" id="IPR000873">
    <property type="entry name" value="AMP-dep_synth/lig_dom"/>
</dbReference>
<dbReference type="OrthoDB" id="429813at2759"/>
<dbReference type="InterPro" id="IPR051414">
    <property type="entry name" value="Adenylate-forming_Reductase"/>
</dbReference>
<name>A0A1Z5TUB7_HORWE</name>
<comment type="similarity">
    <text evidence="2">Belongs to the gluconokinase GntK/GntV family.</text>
</comment>
<protein>
    <recommendedName>
        <fullName evidence="3">gluconokinase</fullName>
        <ecNumber evidence="3">2.7.1.12</ecNumber>
    </recommendedName>
    <alternativeName>
        <fullName evidence="10">Gluconate kinase</fullName>
    </alternativeName>
</protein>
<comment type="pathway">
    <text evidence="1">Carbohydrate acid metabolism; D-gluconate degradation.</text>
</comment>
<dbReference type="STRING" id="1157616.A0A1Z5TUB7"/>
<evidence type="ECO:0000256" key="5">
    <source>
        <dbReference type="ARBA" id="ARBA00022553"/>
    </source>
</evidence>
<evidence type="ECO:0000256" key="2">
    <source>
        <dbReference type="ARBA" id="ARBA00008420"/>
    </source>
</evidence>
<dbReference type="Gene3D" id="3.40.50.300">
    <property type="entry name" value="P-loop containing nucleotide triphosphate hydrolases"/>
    <property type="match status" value="1"/>
</dbReference>
<dbReference type="InterPro" id="IPR036291">
    <property type="entry name" value="NAD(P)-bd_dom_sf"/>
</dbReference>
<dbReference type="Pfam" id="PF00550">
    <property type="entry name" value="PP-binding"/>
    <property type="match status" value="1"/>
</dbReference>
<dbReference type="Gene3D" id="3.40.50.720">
    <property type="entry name" value="NAD(P)-binding Rossmann-like Domain"/>
    <property type="match status" value="1"/>
</dbReference>
<dbReference type="AlphaFoldDB" id="A0A1Z5TUB7"/>
<dbReference type="GO" id="GO:0005975">
    <property type="term" value="P:carbohydrate metabolic process"/>
    <property type="evidence" value="ECO:0007669"/>
    <property type="project" value="InterPro"/>
</dbReference>
<keyword evidence="4" id="KW-0596">Phosphopantetheine</keyword>
<dbReference type="InterPro" id="IPR006162">
    <property type="entry name" value="Ppantetheine_attach_site"/>
</dbReference>
<dbReference type="EMBL" id="MUNK01000002">
    <property type="protein sequence ID" value="OTA39625.1"/>
    <property type="molecule type" value="Genomic_DNA"/>
</dbReference>
<evidence type="ECO:0000256" key="3">
    <source>
        <dbReference type="ARBA" id="ARBA00012054"/>
    </source>
</evidence>
<gene>
    <name evidence="13" type="ORF">BTJ68_00379</name>
</gene>
<evidence type="ECO:0000256" key="10">
    <source>
        <dbReference type="ARBA" id="ARBA00029835"/>
    </source>
</evidence>
<dbReference type="PANTHER" id="PTHR43439">
    <property type="entry name" value="PHENYLACETATE-COENZYME A LIGASE"/>
    <property type="match status" value="1"/>
</dbReference>
<keyword evidence="7" id="KW-0547">Nucleotide-binding</keyword>
<dbReference type="InterPro" id="IPR036736">
    <property type="entry name" value="ACP-like_sf"/>
</dbReference>